<dbReference type="Pfam" id="PF16207">
    <property type="entry name" value="RAWUL"/>
    <property type="match status" value="1"/>
</dbReference>
<feature type="compositionally biased region" description="Low complexity" evidence="1">
    <location>
        <begin position="703"/>
        <end position="722"/>
    </location>
</feature>
<feature type="compositionally biased region" description="Low complexity" evidence="1">
    <location>
        <begin position="1221"/>
        <end position="1245"/>
    </location>
</feature>
<dbReference type="Gene3D" id="3.10.20.90">
    <property type="entry name" value="Phosphatidylinositol 3-kinase Catalytic Subunit, Chain A, domain 1"/>
    <property type="match status" value="1"/>
</dbReference>
<feature type="compositionally biased region" description="Polar residues" evidence="1">
    <location>
        <begin position="220"/>
        <end position="234"/>
    </location>
</feature>
<evidence type="ECO:0000256" key="1">
    <source>
        <dbReference type="SAM" id="MobiDB-lite"/>
    </source>
</evidence>
<feature type="compositionally biased region" description="Low complexity" evidence="1">
    <location>
        <begin position="197"/>
        <end position="210"/>
    </location>
</feature>
<protein>
    <submittedName>
        <fullName evidence="3">RAWUL domain-containing protein</fullName>
    </submittedName>
</protein>
<reference evidence="3" key="2">
    <citation type="submission" date="2020-05" db="UniProtKB">
        <authorList>
            <consortium name="EnsemblMetazoa"/>
        </authorList>
    </citation>
    <scope>IDENTIFICATION</scope>
    <source>
        <strain evidence="3">WRAIR2</strain>
    </source>
</reference>
<dbReference type="VEuPathDB" id="VectorBase:ADIR007416"/>
<dbReference type="CDD" id="cd17082">
    <property type="entry name" value="RAWUL_PCGF2_like"/>
    <property type="match status" value="1"/>
</dbReference>
<dbReference type="EnsemblMetazoa" id="ADIR007416-RA">
    <property type="protein sequence ID" value="ADIR007416-PA"/>
    <property type="gene ID" value="ADIR007416"/>
</dbReference>
<dbReference type="Proteomes" id="UP000075884">
    <property type="component" value="Unassembled WGS sequence"/>
</dbReference>
<dbReference type="InterPro" id="IPR032443">
    <property type="entry name" value="RAWUL"/>
</dbReference>
<feature type="region of interest" description="Disordered" evidence="1">
    <location>
        <begin position="884"/>
        <end position="912"/>
    </location>
</feature>
<evidence type="ECO:0000313" key="3">
    <source>
        <dbReference type="EnsemblMetazoa" id="ADIR007416-PA"/>
    </source>
</evidence>
<dbReference type="PANTHER" id="PTHR10825:SF29">
    <property type="entry name" value="POLYCOMB GROUP RING FINGER PROTEIN 1"/>
    <property type="match status" value="1"/>
</dbReference>
<feature type="compositionally biased region" description="Pro residues" evidence="1">
    <location>
        <begin position="1427"/>
        <end position="1441"/>
    </location>
</feature>
<feature type="compositionally biased region" description="Low complexity" evidence="1">
    <location>
        <begin position="1417"/>
        <end position="1426"/>
    </location>
</feature>
<feature type="compositionally biased region" description="Polar residues" evidence="1">
    <location>
        <begin position="501"/>
        <end position="515"/>
    </location>
</feature>
<name>A0A182NIE3_9DIPT</name>
<feature type="compositionally biased region" description="Basic and acidic residues" evidence="1">
    <location>
        <begin position="794"/>
        <end position="808"/>
    </location>
</feature>
<feature type="compositionally biased region" description="Pro residues" evidence="1">
    <location>
        <begin position="774"/>
        <end position="792"/>
    </location>
</feature>
<feature type="compositionally biased region" description="Pro residues" evidence="1">
    <location>
        <begin position="466"/>
        <end position="480"/>
    </location>
</feature>
<feature type="compositionally biased region" description="Low complexity" evidence="1">
    <location>
        <begin position="940"/>
        <end position="986"/>
    </location>
</feature>
<dbReference type="GO" id="GO:0035102">
    <property type="term" value="C:PRC1 complex"/>
    <property type="evidence" value="ECO:0007669"/>
    <property type="project" value="TreeGrafter"/>
</dbReference>
<feature type="region of interest" description="Disordered" evidence="1">
    <location>
        <begin position="282"/>
        <end position="868"/>
    </location>
</feature>
<feature type="compositionally biased region" description="Basic and acidic residues" evidence="1">
    <location>
        <begin position="323"/>
        <end position="337"/>
    </location>
</feature>
<feature type="compositionally biased region" description="Gly residues" evidence="1">
    <location>
        <begin position="1524"/>
        <end position="1542"/>
    </location>
</feature>
<feature type="compositionally biased region" description="Low complexity" evidence="1">
    <location>
        <begin position="848"/>
        <end position="866"/>
    </location>
</feature>
<dbReference type="STRING" id="7168.A0A182NIE3"/>
<feature type="region of interest" description="Disordered" evidence="1">
    <location>
        <begin position="1221"/>
        <end position="1441"/>
    </location>
</feature>
<dbReference type="GO" id="GO:1990841">
    <property type="term" value="F:promoter-specific chromatin binding"/>
    <property type="evidence" value="ECO:0007669"/>
    <property type="project" value="TreeGrafter"/>
</dbReference>
<accession>A0A182NIE3</accession>
<evidence type="ECO:0000313" key="4">
    <source>
        <dbReference type="Proteomes" id="UP000075884"/>
    </source>
</evidence>
<feature type="domain" description="RAWUL" evidence="2">
    <location>
        <begin position="80"/>
        <end position="147"/>
    </location>
</feature>
<feature type="compositionally biased region" description="Low complexity" evidence="1">
    <location>
        <begin position="1299"/>
        <end position="1314"/>
    </location>
</feature>
<feature type="compositionally biased region" description="Low complexity" evidence="1">
    <location>
        <begin position="889"/>
        <end position="910"/>
    </location>
</feature>
<feature type="compositionally biased region" description="Low complexity" evidence="1">
    <location>
        <begin position="411"/>
        <end position="424"/>
    </location>
</feature>
<keyword evidence="4" id="KW-1185">Reference proteome</keyword>
<feature type="region of interest" description="Disordered" evidence="1">
    <location>
        <begin position="933"/>
        <end position="1005"/>
    </location>
</feature>
<feature type="compositionally biased region" description="Low complexity" evidence="1">
    <location>
        <begin position="386"/>
        <end position="401"/>
    </location>
</feature>
<dbReference type="PANTHER" id="PTHR10825">
    <property type="entry name" value="RING FINGER DOMAIN-CONTAINING, POLYCOMB GROUP COMPONENT"/>
    <property type="match status" value="1"/>
</dbReference>
<feature type="compositionally biased region" description="Basic and acidic residues" evidence="1">
    <location>
        <begin position="567"/>
        <end position="581"/>
    </location>
</feature>
<evidence type="ECO:0000259" key="2">
    <source>
        <dbReference type="Pfam" id="PF16207"/>
    </source>
</evidence>
<organism evidence="3 4">
    <name type="scientific">Anopheles dirus</name>
    <dbReference type="NCBI Taxonomy" id="7168"/>
    <lineage>
        <taxon>Eukaryota</taxon>
        <taxon>Metazoa</taxon>
        <taxon>Ecdysozoa</taxon>
        <taxon>Arthropoda</taxon>
        <taxon>Hexapoda</taxon>
        <taxon>Insecta</taxon>
        <taxon>Pterygota</taxon>
        <taxon>Neoptera</taxon>
        <taxon>Endopterygota</taxon>
        <taxon>Diptera</taxon>
        <taxon>Nematocera</taxon>
        <taxon>Culicoidea</taxon>
        <taxon>Culicidae</taxon>
        <taxon>Anophelinae</taxon>
        <taxon>Anopheles</taxon>
    </lineage>
</organism>
<proteinExistence type="predicted"/>
<feature type="compositionally biased region" description="Low complexity" evidence="1">
    <location>
        <begin position="608"/>
        <end position="617"/>
    </location>
</feature>
<feature type="region of interest" description="Disordered" evidence="1">
    <location>
        <begin position="158"/>
        <end position="257"/>
    </location>
</feature>
<feature type="compositionally biased region" description="Low complexity" evidence="1">
    <location>
        <begin position="522"/>
        <end position="547"/>
    </location>
</feature>
<sequence>PDAPLQAIVYKLVPGLYENELRRRRAFYRLHPEMAAIATPEQRGEDTEYLIFSPSEKISLSLEYAEKELAEDNEELLKAKYLLCPAIFSIGMLKKFIIYKYGISERQFCVEIMYKVKTIILPDYYTLMDVAYIYTWKRDAPMKYYYRIRTTETNPVELPEVPLRRSPSLVGAGQQRSATEDDEDDKENVHHLEQLVSEGGSSESDSNSSSNRRRPEEGNATNVEDMSKSITARTVATAEVTPKVESPADAPSPVPRKNESIKLKIGLNKNKYVSFLQSPQADVPVSSPALSSSESLDSPKPHKSEKTKRKRTDALAALQQMEENSRELKIKIEKIKDMGLVSSMSKREAKSAKKQQQLAMASAPYKVELSPGITQGLLESKRLHSSKNASSSSSSSSTPSSGKLKIKSPKSGRSSSGSGSSGSSPEDTRHHHPIVLKIDQRSPDMATATLKFGVSRKADKSLTLSPSPPLPPSPPTPPPAKKFEDEKSQFLNSFELAPIKTPQSGDSSVPVQSPKTPVPVESAAAPSKKTSPPATTPPSNGGSPPQQGKRKAKDATGSSRSGPKKPKLSDDELKAFVEKTVAENIRSPSEHIVPPMFLKPRPPPATTPPSSRQQQLSPPLPPSLAKKEHHKQPSSKRDSPRPFAFKAPAPPPPPPIVSANNIPAPKPSQQVLPAPIPQKHSLTPIRPAITPKPATKPSPPQLAHAPARKPTTPTKLPTSSALAPSTVGNNNGPVNGASTGGGTGNATTHSVATGANKLQKPFELKRAQSNPSINIPPPPQPPPVPTVSPPAMPRDTEISKLRPEDLKKTGVKVYGPSTPVEPPTKATSSKPPSTPNFAVPAKIAPKPSVAVTTGSTTKTTSQGAKARPVNYLNYALFNSKAAAAGSRTPIPSYSSNSPSYSPDSPQYNPNLNFSPKQFKYANPLAYNSHLQNMLNDRKSGGSTSPPSTTITIPASSPPGQQDAVSSSVSVSIAPVTVTTNSTASTNKRPAAALSPDAADRKLQPPEKQAMLVGVDKLPKDLSVTLATDEYEATRANNQQKQLENNFIEIVALPDITSELKLPRTTVAAASPSPPDRRTPPGTKGSSATAGPNTARKPSPVNSIATTANNSSVQAKNSSPLISALGAPVDTFQRKFHDVVDKQNGEGSKTIKPSAQKAPTMPAVSRPSTPKVPAAPSITTTSASNKFKHPNATVLDNGTFKMNNYREVDLIPKGGGSIVVTGSGANTTTTTTTNTKSSPTNPSARMMPPPSPIPKPAIPIAPKPPLQTFPNGRMAISPPIQRSPAATGGGGPGGHHQPKSKTPPSSSSHLPSMASMGPMFDFQMKSAAIGASGGTPSKKPPTGASSTTLTTSANLPRRKIVPMNNSTSLVPLKSSPSGLSPSAASSSSSSCSSSSPGSGGGSKVPPGSSFSDYITLHPQGPVPAAQAPAPPRNQQPYVPPHSPLSQLLIDNLFARHHEVNYNSVLYPYILHQFAQQQSQNQSNVNVPIGMGPGSVTITASPMGSTRNTLSQNSLTVTAIPPGSSVPGGRGGGSGGGVSGGGAPPRGPNPSTRNGS</sequence>
<feature type="compositionally biased region" description="Low complexity" evidence="1">
    <location>
        <begin position="282"/>
        <end position="296"/>
    </location>
</feature>
<feature type="region of interest" description="Disordered" evidence="1">
    <location>
        <begin position="1062"/>
        <end position="1104"/>
    </location>
</feature>
<feature type="compositionally biased region" description="Pro residues" evidence="1">
    <location>
        <begin position="1246"/>
        <end position="1266"/>
    </location>
</feature>
<feature type="region of interest" description="Disordered" evidence="1">
    <location>
        <begin position="1516"/>
        <end position="1554"/>
    </location>
</feature>
<reference evidence="4" key="1">
    <citation type="submission" date="2013-03" db="EMBL/GenBank/DDBJ databases">
        <title>The Genome Sequence of Anopheles dirus WRAIR2.</title>
        <authorList>
            <consortium name="The Broad Institute Genomics Platform"/>
            <person name="Neafsey D.E."/>
            <person name="Walton C."/>
            <person name="Walker B."/>
            <person name="Young S.K."/>
            <person name="Zeng Q."/>
            <person name="Gargeya S."/>
            <person name="Fitzgerald M."/>
            <person name="Haas B."/>
            <person name="Abouelleil A."/>
            <person name="Allen A.W."/>
            <person name="Alvarado L."/>
            <person name="Arachchi H.M."/>
            <person name="Berlin A.M."/>
            <person name="Chapman S.B."/>
            <person name="Gainer-Dewar J."/>
            <person name="Goldberg J."/>
            <person name="Griggs A."/>
            <person name="Gujja S."/>
            <person name="Hansen M."/>
            <person name="Howarth C."/>
            <person name="Imamovic A."/>
            <person name="Ireland A."/>
            <person name="Larimer J."/>
            <person name="McCowan C."/>
            <person name="Murphy C."/>
            <person name="Pearson M."/>
            <person name="Poon T.W."/>
            <person name="Priest M."/>
            <person name="Roberts A."/>
            <person name="Saif S."/>
            <person name="Shea T."/>
            <person name="Sisk P."/>
            <person name="Sykes S."/>
            <person name="Wortman J."/>
            <person name="Nusbaum C."/>
            <person name="Birren B."/>
        </authorList>
    </citation>
    <scope>NUCLEOTIDE SEQUENCE [LARGE SCALE GENOMIC DNA]</scope>
    <source>
        <strain evidence="4">WRAIR2</strain>
    </source>
</reference>
<feature type="region of interest" description="Disordered" evidence="1">
    <location>
        <begin position="1141"/>
        <end position="1184"/>
    </location>
</feature>
<feature type="compositionally biased region" description="Low complexity" evidence="1">
    <location>
        <begin position="1367"/>
        <end position="1395"/>
    </location>
</feature>
<dbReference type="GO" id="GO:0000122">
    <property type="term" value="P:negative regulation of transcription by RNA polymerase II"/>
    <property type="evidence" value="ECO:0007669"/>
    <property type="project" value="TreeGrafter"/>
</dbReference>